<reference evidence="2" key="1">
    <citation type="journal article" date="2020" name="Stud. Mycol.">
        <title>101 Dothideomycetes genomes: a test case for predicting lifestyles and emergence of pathogens.</title>
        <authorList>
            <person name="Haridas S."/>
            <person name="Albert R."/>
            <person name="Binder M."/>
            <person name="Bloem J."/>
            <person name="Labutti K."/>
            <person name="Salamov A."/>
            <person name="Andreopoulos B."/>
            <person name="Baker S."/>
            <person name="Barry K."/>
            <person name="Bills G."/>
            <person name="Bluhm B."/>
            <person name="Cannon C."/>
            <person name="Castanera R."/>
            <person name="Culley D."/>
            <person name="Daum C."/>
            <person name="Ezra D."/>
            <person name="Gonzalez J."/>
            <person name="Henrissat B."/>
            <person name="Kuo A."/>
            <person name="Liang C."/>
            <person name="Lipzen A."/>
            <person name="Lutzoni F."/>
            <person name="Magnuson J."/>
            <person name="Mondo S."/>
            <person name="Nolan M."/>
            <person name="Ohm R."/>
            <person name="Pangilinan J."/>
            <person name="Park H.-J."/>
            <person name="Ramirez L."/>
            <person name="Alfaro M."/>
            <person name="Sun H."/>
            <person name="Tritt A."/>
            <person name="Yoshinaga Y."/>
            <person name="Zwiers L.-H."/>
            <person name="Turgeon B."/>
            <person name="Goodwin S."/>
            <person name="Spatafora J."/>
            <person name="Crous P."/>
            <person name="Grigoriev I."/>
        </authorList>
    </citation>
    <scope>NUCLEOTIDE SEQUENCE</scope>
    <source>
        <strain evidence="2">CBS 473.64</strain>
    </source>
</reference>
<dbReference type="PANTHER" id="PTHR21220">
    <property type="entry name" value="DNA-DEPENDENT METALLOPROTEASE SPRTN"/>
    <property type="match status" value="1"/>
</dbReference>
<evidence type="ECO:0000259" key="1">
    <source>
        <dbReference type="Pfam" id="PF10263"/>
    </source>
</evidence>
<sequence length="645" mass="72063">MTSGSTNLTRYPDRPWIGNRYSLYHPYQHDSEPDSYYRQPPSRGPRPLSTIALNKLQDPRLKCERNLGWSIDWAVAFIVDHLNSKNSPDAATALKHIRIRAANLEREGYIGEIPYHIFNKLDETLFAGHLKNAVYLDIRSLGPDVSGHTHSQGWGPDAKVKRVSIILNGDVLQEARSKDIVAALIHHMIHAYFLVACGPQQEKEVAYGRLGHGHHFGKIMMAIKELSAANKRPLTALDFGHSLGQSRDFYGEYHHQQRKPYRQRRAKEVWYRSQCTSDVDGLSDGEIEEWYGGVCKPLLDLPESLRTLNVTIYNDHKSVLIPASRVNPYFSIARAIEKAGSRYLEIHEDVSTETFECFLELLHTDSYSPDPKHIMRTGNKGPPVIKGTQAESEPYILTDIKMFKMGGVMGFGELKDMALERMYRHVITHEDPVALLREIYDGGEPDADLKTWTRKFLMRVPCANDAVGGDWMGLSVNVGGRGPVVEPSNLAKLECEMLAYRPAFFELLESSSALKYEVSKAKRDLVSNNLYAPPSLYPNANVAIAQVARPLSPAMNAYGIPVARPLGLGMPMRPQMIGWISPEEAVERERMDRLAERRVVAQAHAQAQAAAHAAAVQAAANAAGVGVMGDGFYDGVDDGGFYWDE</sequence>
<gene>
    <name evidence="2" type="ORF">P280DRAFT_411968</name>
</gene>
<dbReference type="PANTHER" id="PTHR21220:SF0">
    <property type="entry name" value="DNA-DEPENDENT METALLOPROTEASE SPRTN"/>
    <property type="match status" value="1"/>
</dbReference>
<dbReference type="EMBL" id="MU006809">
    <property type="protein sequence ID" value="KAF2635283.1"/>
    <property type="molecule type" value="Genomic_DNA"/>
</dbReference>
<dbReference type="Proteomes" id="UP000799753">
    <property type="component" value="Unassembled WGS sequence"/>
</dbReference>
<dbReference type="GO" id="GO:0006974">
    <property type="term" value="P:DNA damage response"/>
    <property type="evidence" value="ECO:0007669"/>
    <property type="project" value="InterPro"/>
</dbReference>
<evidence type="ECO:0000313" key="3">
    <source>
        <dbReference type="Proteomes" id="UP000799753"/>
    </source>
</evidence>
<organism evidence="2 3">
    <name type="scientific">Massarina eburnea CBS 473.64</name>
    <dbReference type="NCBI Taxonomy" id="1395130"/>
    <lineage>
        <taxon>Eukaryota</taxon>
        <taxon>Fungi</taxon>
        <taxon>Dikarya</taxon>
        <taxon>Ascomycota</taxon>
        <taxon>Pezizomycotina</taxon>
        <taxon>Dothideomycetes</taxon>
        <taxon>Pleosporomycetidae</taxon>
        <taxon>Pleosporales</taxon>
        <taxon>Massarineae</taxon>
        <taxon>Massarinaceae</taxon>
        <taxon>Massarina</taxon>
    </lineage>
</organism>
<keyword evidence="3" id="KW-1185">Reference proteome</keyword>
<dbReference type="OrthoDB" id="5236983at2759"/>
<accession>A0A6A6RJR8</accession>
<dbReference type="GO" id="GO:0005634">
    <property type="term" value="C:nucleus"/>
    <property type="evidence" value="ECO:0007669"/>
    <property type="project" value="TreeGrafter"/>
</dbReference>
<dbReference type="GO" id="GO:0031593">
    <property type="term" value="F:polyubiquitin modification-dependent protein binding"/>
    <property type="evidence" value="ECO:0007669"/>
    <property type="project" value="TreeGrafter"/>
</dbReference>
<proteinExistence type="predicted"/>
<dbReference type="GO" id="GO:0004222">
    <property type="term" value="F:metalloendopeptidase activity"/>
    <property type="evidence" value="ECO:0007669"/>
    <property type="project" value="InterPro"/>
</dbReference>
<dbReference type="GO" id="GO:0003697">
    <property type="term" value="F:single-stranded DNA binding"/>
    <property type="evidence" value="ECO:0007669"/>
    <property type="project" value="InterPro"/>
</dbReference>
<evidence type="ECO:0000313" key="2">
    <source>
        <dbReference type="EMBL" id="KAF2635283.1"/>
    </source>
</evidence>
<dbReference type="InterPro" id="IPR006640">
    <property type="entry name" value="SprT-like_domain"/>
</dbReference>
<dbReference type="AlphaFoldDB" id="A0A6A6RJR8"/>
<dbReference type="Pfam" id="PF10263">
    <property type="entry name" value="SprT-like"/>
    <property type="match status" value="1"/>
</dbReference>
<name>A0A6A6RJR8_9PLEO</name>
<dbReference type="InterPro" id="IPR044245">
    <property type="entry name" value="Spartan"/>
</dbReference>
<protein>
    <recommendedName>
        <fullName evidence="1">SprT-like domain-containing protein</fullName>
    </recommendedName>
</protein>
<feature type="domain" description="SprT-like" evidence="1">
    <location>
        <begin position="116"/>
        <end position="226"/>
    </location>
</feature>